<gene>
    <name evidence="3" type="ORF">GXN74_06420</name>
</gene>
<keyword evidence="1" id="KW-0472">Membrane</keyword>
<dbReference type="PANTHER" id="PTHR19353">
    <property type="entry name" value="FATTY ACID DESATURASE 2"/>
    <property type="match status" value="1"/>
</dbReference>
<dbReference type="InterPro" id="IPR005804">
    <property type="entry name" value="FA_desaturase_dom"/>
</dbReference>
<evidence type="ECO:0000256" key="1">
    <source>
        <dbReference type="SAM" id="Phobius"/>
    </source>
</evidence>
<evidence type="ECO:0000313" key="3">
    <source>
        <dbReference type="EMBL" id="NDL67373.1"/>
    </source>
</evidence>
<feature type="transmembrane region" description="Helical" evidence="1">
    <location>
        <begin position="146"/>
        <end position="168"/>
    </location>
</feature>
<dbReference type="PANTHER" id="PTHR19353:SF73">
    <property type="entry name" value="FATTY ACID DESATURASE"/>
    <property type="match status" value="1"/>
</dbReference>
<organism evidence="3 4">
    <name type="scientific">Anaerotalea alkaliphila</name>
    <dbReference type="NCBI Taxonomy" id="2662126"/>
    <lineage>
        <taxon>Bacteria</taxon>
        <taxon>Bacillati</taxon>
        <taxon>Bacillota</taxon>
        <taxon>Clostridia</taxon>
        <taxon>Eubacteriales</taxon>
        <taxon>Anaerotalea</taxon>
    </lineage>
</organism>
<accession>A0A7X5HVE9</accession>
<feature type="transmembrane region" description="Helical" evidence="1">
    <location>
        <begin position="82"/>
        <end position="100"/>
    </location>
</feature>
<dbReference type="RefSeq" id="WP_162370102.1">
    <property type="nucleotide sequence ID" value="NZ_JAAEEH010000014.1"/>
</dbReference>
<keyword evidence="1" id="KW-1133">Transmembrane helix</keyword>
<feature type="transmembrane region" description="Helical" evidence="1">
    <location>
        <begin position="49"/>
        <end position="70"/>
    </location>
</feature>
<comment type="caution">
    <text evidence="3">The sequence shown here is derived from an EMBL/GenBank/DDBJ whole genome shotgun (WGS) entry which is preliminary data.</text>
</comment>
<keyword evidence="4" id="KW-1185">Reference proteome</keyword>
<dbReference type="InterPro" id="IPR012171">
    <property type="entry name" value="Fatty_acid_desaturase"/>
</dbReference>
<dbReference type="GO" id="GO:0016020">
    <property type="term" value="C:membrane"/>
    <property type="evidence" value="ECO:0007669"/>
    <property type="project" value="TreeGrafter"/>
</dbReference>
<proteinExistence type="predicted"/>
<feature type="transmembrane region" description="Helical" evidence="1">
    <location>
        <begin position="21"/>
        <end position="43"/>
    </location>
</feature>
<dbReference type="Pfam" id="PF00487">
    <property type="entry name" value="FA_desaturase"/>
    <property type="match status" value="1"/>
</dbReference>
<feature type="transmembrane region" description="Helical" evidence="1">
    <location>
        <begin position="205"/>
        <end position="224"/>
    </location>
</feature>
<dbReference type="Proteomes" id="UP000461585">
    <property type="component" value="Unassembled WGS sequence"/>
</dbReference>
<sequence length="339" mass="38589">MEKRAWVGELKRYARADWRKSLWQMVNTLVPYLGVNVLMAILVMEGVPLPALLPLALLGAGLLVRTFIIFHDCTHQSFFNSAAANRAVGFLTGVLTYTAYTDWQRCHMIHHGTVANLEKRGVGDIWTMTVEEYRESPWHLRIVYRFFRNPVVLFVISPVVLFVLVNRFPSRVSRKGEKASTLLTDLALLGIVLLAHATIGLGVLAAVQLPIIFFASIFGVWMFYVQHQFEEVYWAGQEGWDHYRAAMEGSSYYRLPLVLHWFTGNIGFHNIHHLNSRIPNYHLRTCLDLIPEGEPVKAIGFRESLRTVGFQLYDPKGGRMVGFGDLGKRDALVHVPKKV</sequence>
<name>A0A7X5HVE9_9FIRM</name>
<dbReference type="GO" id="GO:0016717">
    <property type="term" value="F:oxidoreductase activity, acting on paired donors, with oxidation of a pair of donors resulting in the reduction of molecular oxygen to two molecules of water"/>
    <property type="evidence" value="ECO:0007669"/>
    <property type="project" value="TreeGrafter"/>
</dbReference>
<dbReference type="GO" id="GO:0006629">
    <property type="term" value="P:lipid metabolic process"/>
    <property type="evidence" value="ECO:0007669"/>
    <property type="project" value="InterPro"/>
</dbReference>
<feature type="domain" description="Fatty acid desaturase" evidence="2">
    <location>
        <begin position="51"/>
        <end position="290"/>
    </location>
</feature>
<evidence type="ECO:0000313" key="4">
    <source>
        <dbReference type="Proteomes" id="UP000461585"/>
    </source>
</evidence>
<dbReference type="AlphaFoldDB" id="A0A7X5HVE9"/>
<evidence type="ECO:0000259" key="2">
    <source>
        <dbReference type="Pfam" id="PF00487"/>
    </source>
</evidence>
<keyword evidence="1" id="KW-0812">Transmembrane</keyword>
<feature type="transmembrane region" description="Helical" evidence="1">
    <location>
        <begin position="180"/>
        <end position="199"/>
    </location>
</feature>
<protein>
    <submittedName>
        <fullName evidence="3">Fatty acid desaturase</fullName>
    </submittedName>
</protein>
<dbReference type="EMBL" id="JAAEEH010000014">
    <property type="protein sequence ID" value="NDL67373.1"/>
    <property type="molecule type" value="Genomic_DNA"/>
</dbReference>
<reference evidence="3 4" key="1">
    <citation type="submission" date="2020-01" db="EMBL/GenBank/DDBJ databases">
        <title>Anaeroalcalibacter tamaniensis gen. nov., sp. nov., moderately halophilic strictly anaerobic fermenter bacterium from mud volcano of Taman peninsula.</title>
        <authorList>
            <person name="Frolova A."/>
            <person name="Merkel A.Y."/>
            <person name="Slobodkin A.I."/>
        </authorList>
    </citation>
    <scope>NUCLEOTIDE SEQUENCE [LARGE SCALE GENOMIC DNA]</scope>
    <source>
        <strain evidence="3 4">F-3ap</strain>
    </source>
</reference>